<feature type="transmembrane region" description="Helical" evidence="8">
    <location>
        <begin position="265"/>
        <end position="285"/>
    </location>
</feature>
<keyword evidence="5 8" id="KW-0812">Transmembrane</keyword>
<evidence type="ECO:0000256" key="1">
    <source>
        <dbReference type="ARBA" id="ARBA00004651"/>
    </source>
</evidence>
<keyword evidence="4" id="KW-1003">Cell membrane</keyword>
<keyword evidence="6 8" id="KW-1133">Transmembrane helix</keyword>
<feature type="transmembrane region" description="Helical" evidence="8">
    <location>
        <begin position="292"/>
        <end position="311"/>
    </location>
</feature>
<dbReference type="Pfam" id="PF07690">
    <property type="entry name" value="MFS_1"/>
    <property type="match status" value="1"/>
</dbReference>
<reference evidence="10" key="1">
    <citation type="submission" date="2017-01" db="EMBL/GenBank/DDBJ databases">
        <authorList>
            <person name="Mah S.A."/>
            <person name="Swanson W.J."/>
            <person name="Moy G.W."/>
            <person name="Vacquier V.D."/>
        </authorList>
    </citation>
    <scope>NUCLEOTIDE SEQUENCE [LARGE SCALE GENOMIC DNA]</scope>
    <source>
        <strain evidence="10">DSM 21054</strain>
    </source>
</reference>
<gene>
    <name evidence="10" type="ORF">SAMN05421788_106264</name>
</gene>
<dbReference type="InterPro" id="IPR004812">
    <property type="entry name" value="Efflux_drug-R_Bcr/CmlA"/>
</dbReference>
<evidence type="ECO:0000313" key="11">
    <source>
        <dbReference type="Proteomes" id="UP000186917"/>
    </source>
</evidence>
<evidence type="ECO:0000256" key="7">
    <source>
        <dbReference type="ARBA" id="ARBA00023136"/>
    </source>
</evidence>
<dbReference type="RefSeq" id="WP_096510916.1">
    <property type="nucleotide sequence ID" value="NZ_AP017422.1"/>
</dbReference>
<feature type="transmembrane region" description="Helical" evidence="8">
    <location>
        <begin position="147"/>
        <end position="169"/>
    </location>
</feature>
<feature type="transmembrane region" description="Helical" evidence="8">
    <location>
        <begin position="317"/>
        <end position="336"/>
    </location>
</feature>
<dbReference type="KEGG" id="fln:FLA_2213"/>
<dbReference type="STRING" id="477680.SAMN05421788_106264"/>
<name>A0A173MFB5_9BACT</name>
<dbReference type="InterPro" id="IPR020846">
    <property type="entry name" value="MFS_dom"/>
</dbReference>
<evidence type="ECO:0000256" key="3">
    <source>
        <dbReference type="ARBA" id="ARBA00022448"/>
    </source>
</evidence>
<dbReference type="InterPro" id="IPR011701">
    <property type="entry name" value="MFS"/>
</dbReference>
<protein>
    <submittedName>
        <fullName evidence="10">MFS transporter, DHA1 family, bicyclomycin/chloramphenicol resistance protein</fullName>
    </submittedName>
</protein>
<accession>A0A173MFB5</accession>
<comment type="similarity">
    <text evidence="2">Belongs to the major facilitator superfamily. Bcr/CmlA family.</text>
</comment>
<dbReference type="CDD" id="cd17320">
    <property type="entry name" value="MFS_MdfA_MDR_like"/>
    <property type="match status" value="1"/>
</dbReference>
<evidence type="ECO:0000256" key="2">
    <source>
        <dbReference type="ARBA" id="ARBA00006236"/>
    </source>
</evidence>
<evidence type="ECO:0000256" key="6">
    <source>
        <dbReference type="ARBA" id="ARBA00022989"/>
    </source>
</evidence>
<evidence type="ECO:0000256" key="8">
    <source>
        <dbReference type="SAM" id="Phobius"/>
    </source>
</evidence>
<dbReference type="GO" id="GO:0005886">
    <property type="term" value="C:plasma membrane"/>
    <property type="evidence" value="ECO:0007669"/>
    <property type="project" value="UniProtKB-SubCell"/>
</dbReference>
<keyword evidence="3" id="KW-0813">Transport</keyword>
<feature type="transmembrane region" description="Helical" evidence="8">
    <location>
        <begin position="175"/>
        <end position="197"/>
    </location>
</feature>
<organism evidence="10 11">
    <name type="scientific">Filimonas lacunae</name>
    <dbReference type="NCBI Taxonomy" id="477680"/>
    <lineage>
        <taxon>Bacteria</taxon>
        <taxon>Pseudomonadati</taxon>
        <taxon>Bacteroidota</taxon>
        <taxon>Chitinophagia</taxon>
        <taxon>Chitinophagales</taxon>
        <taxon>Chitinophagaceae</taxon>
        <taxon>Filimonas</taxon>
    </lineage>
</organism>
<dbReference type="GO" id="GO:1990961">
    <property type="term" value="P:xenobiotic detoxification by transmembrane export across the plasma membrane"/>
    <property type="evidence" value="ECO:0007669"/>
    <property type="project" value="InterPro"/>
</dbReference>
<evidence type="ECO:0000256" key="5">
    <source>
        <dbReference type="ARBA" id="ARBA00022692"/>
    </source>
</evidence>
<feature type="transmembrane region" description="Helical" evidence="8">
    <location>
        <begin position="227"/>
        <end position="245"/>
    </location>
</feature>
<dbReference type="Proteomes" id="UP000186917">
    <property type="component" value="Unassembled WGS sequence"/>
</dbReference>
<dbReference type="SUPFAM" id="SSF103473">
    <property type="entry name" value="MFS general substrate transporter"/>
    <property type="match status" value="1"/>
</dbReference>
<keyword evidence="11" id="KW-1185">Reference proteome</keyword>
<sequence>MKKTNKYQLNLTLLETAQGETVLILILGALIALSPFSIDMYLPAFPAIAKALHTDIAQVGYSLTSYYAGLCVGQLIYGVLIDRFGRKKPLMAGLLLYLIAAVGCSLAGGVHYLVAVRLLMALGGCVGMVASRAVVRDFFAPAENARILSQLVLVMGVAPVIAPTIGGLVNSYLGWRWVFGVMGVIACMLMIAVARWLPETKTADALVSLRMKEVGASYWQVLQNKTFLMYTLAGGVSYAGMYAYIAGSPFVFMEKYHFTDTAYSWAFGWNACGLIAGSQLNRLALKKYSSAFIARQAAILLFVAGLALLVITYTQIAGATVILCCTFLFLLALGFINPNTTALALQPFTQAAGRASAVLGSLQMIAGVVASWLVSYLHNGTAVIMPAVMFGCTVLCVTLLWQKPKQVAAAVMV</sequence>
<dbReference type="NCBIfam" id="TIGR00710">
    <property type="entry name" value="efflux_Bcr_CflA"/>
    <property type="match status" value="1"/>
</dbReference>
<feature type="transmembrane region" description="Helical" evidence="8">
    <location>
        <begin position="21"/>
        <end position="38"/>
    </location>
</feature>
<feature type="transmembrane region" description="Helical" evidence="8">
    <location>
        <begin position="92"/>
        <end position="112"/>
    </location>
</feature>
<feature type="transmembrane region" description="Helical" evidence="8">
    <location>
        <begin position="118"/>
        <end position="135"/>
    </location>
</feature>
<dbReference type="AlphaFoldDB" id="A0A173MFB5"/>
<feature type="domain" description="Major facilitator superfamily (MFS) profile" evidence="9">
    <location>
        <begin position="21"/>
        <end position="405"/>
    </location>
</feature>
<dbReference type="FunFam" id="1.20.1720.10:FF:000005">
    <property type="entry name" value="Bcr/CflA family efflux transporter"/>
    <property type="match status" value="1"/>
</dbReference>
<evidence type="ECO:0000256" key="4">
    <source>
        <dbReference type="ARBA" id="ARBA00022475"/>
    </source>
</evidence>
<evidence type="ECO:0000313" key="10">
    <source>
        <dbReference type="EMBL" id="SIT25224.1"/>
    </source>
</evidence>
<dbReference type="PANTHER" id="PTHR23502">
    <property type="entry name" value="MAJOR FACILITATOR SUPERFAMILY"/>
    <property type="match status" value="1"/>
</dbReference>
<keyword evidence="7 8" id="KW-0472">Membrane</keyword>
<dbReference type="OrthoDB" id="9800416at2"/>
<feature type="transmembrane region" description="Helical" evidence="8">
    <location>
        <begin position="383"/>
        <end position="401"/>
    </location>
</feature>
<feature type="transmembrane region" description="Helical" evidence="8">
    <location>
        <begin position="58"/>
        <end position="80"/>
    </location>
</feature>
<feature type="transmembrane region" description="Helical" evidence="8">
    <location>
        <begin position="357"/>
        <end position="377"/>
    </location>
</feature>
<proteinExistence type="inferred from homology"/>
<dbReference type="InterPro" id="IPR036259">
    <property type="entry name" value="MFS_trans_sf"/>
</dbReference>
<dbReference type="GO" id="GO:0015385">
    <property type="term" value="F:sodium:proton antiporter activity"/>
    <property type="evidence" value="ECO:0007669"/>
    <property type="project" value="TreeGrafter"/>
</dbReference>
<evidence type="ECO:0000259" key="9">
    <source>
        <dbReference type="PROSITE" id="PS50850"/>
    </source>
</evidence>
<dbReference type="PROSITE" id="PS50850">
    <property type="entry name" value="MFS"/>
    <property type="match status" value="1"/>
</dbReference>
<dbReference type="EMBL" id="FTOR01000006">
    <property type="protein sequence ID" value="SIT25224.1"/>
    <property type="molecule type" value="Genomic_DNA"/>
</dbReference>
<dbReference type="Gene3D" id="1.20.1720.10">
    <property type="entry name" value="Multidrug resistance protein D"/>
    <property type="match status" value="1"/>
</dbReference>
<comment type="subcellular location">
    <subcellularLocation>
        <location evidence="1">Cell membrane</location>
        <topology evidence="1">Multi-pass membrane protein</topology>
    </subcellularLocation>
</comment>
<dbReference type="GO" id="GO:0042910">
    <property type="term" value="F:xenobiotic transmembrane transporter activity"/>
    <property type="evidence" value="ECO:0007669"/>
    <property type="project" value="InterPro"/>
</dbReference>
<dbReference type="PANTHER" id="PTHR23502:SF132">
    <property type="entry name" value="POLYAMINE TRANSPORTER 2-RELATED"/>
    <property type="match status" value="1"/>
</dbReference>